<evidence type="ECO:0000313" key="1">
    <source>
        <dbReference type="EMBL" id="MDP4545874.1"/>
    </source>
</evidence>
<name>A0ABT9HJD0_9GAMM</name>
<evidence type="ECO:0000313" key="2">
    <source>
        <dbReference type="Proteomes" id="UP001228171"/>
    </source>
</evidence>
<proteinExistence type="predicted"/>
<gene>
    <name evidence="1" type="ORF">Q8P09_12390</name>
</gene>
<dbReference type="RefSeq" id="WP_305936070.1">
    <property type="nucleotide sequence ID" value="NZ_JAVAJI010000027.1"/>
</dbReference>
<protein>
    <submittedName>
        <fullName evidence="1">Uncharacterized protein</fullName>
    </submittedName>
</protein>
<dbReference type="EMBL" id="JAVAJI010000027">
    <property type="protein sequence ID" value="MDP4545874.1"/>
    <property type="molecule type" value="Genomic_DNA"/>
</dbReference>
<sequence>MSIETITNCSEHHYLMLFKKQPLPPSGLLLHIPTDNYKYDLYFHLVDADTVKVSMYRWYQGESYRELQDSVLISASDYVGNIGIVDKYLSEKGVRMHSGCAWLGQTAIKNIFKSYCGLGQTVEKNSEQMGFDFEQELSA</sequence>
<keyword evidence="2" id="KW-1185">Reference proteome</keyword>
<accession>A0ABT9HJD0</accession>
<reference evidence="1 2" key="1">
    <citation type="submission" date="2023-08" db="EMBL/GenBank/DDBJ databases">
        <authorList>
            <person name="Kumar R."/>
        </authorList>
    </citation>
    <scope>NUCLEOTIDE SEQUENCE [LARGE SCALE GENOMIC DNA]</scope>
    <source>
        <strain evidence="1 2">LUR13</strain>
    </source>
</reference>
<dbReference type="Proteomes" id="UP001228171">
    <property type="component" value="Unassembled WGS sequence"/>
</dbReference>
<comment type="caution">
    <text evidence="1">The sequence shown here is derived from an EMBL/GenBank/DDBJ whole genome shotgun (WGS) entry which is preliminary data.</text>
</comment>
<organism evidence="1 2">
    <name type="scientific">Psychrobacter faecalis</name>
    <dbReference type="NCBI Taxonomy" id="180588"/>
    <lineage>
        <taxon>Bacteria</taxon>
        <taxon>Pseudomonadati</taxon>
        <taxon>Pseudomonadota</taxon>
        <taxon>Gammaproteobacteria</taxon>
        <taxon>Moraxellales</taxon>
        <taxon>Moraxellaceae</taxon>
        <taxon>Psychrobacter</taxon>
    </lineage>
</organism>